<dbReference type="PROSITE" id="PS50893">
    <property type="entry name" value="ABC_TRANSPORTER_2"/>
    <property type="match status" value="1"/>
</dbReference>
<dbReference type="InterPro" id="IPR027417">
    <property type="entry name" value="P-loop_NTPase"/>
</dbReference>
<dbReference type="SMART" id="SM00382">
    <property type="entry name" value="AAA"/>
    <property type="match status" value="1"/>
</dbReference>
<dbReference type="Proteomes" id="UP001296776">
    <property type="component" value="Unassembled WGS sequence"/>
</dbReference>
<evidence type="ECO:0000256" key="9">
    <source>
        <dbReference type="SAM" id="Phobius"/>
    </source>
</evidence>
<dbReference type="GO" id="GO:0034040">
    <property type="term" value="F:ATPase-coupled lipid transmembrane transporter activity"/>
    <property type="evidence" value="ECO:0007669"/>
    <property type="project" value="TreeGrafter"/>
</dbReference>
<evidence type="ECO:0000259" key="11">
    <source>
        <dbReference type="PROSITE" id="PS50929"/>
    </source>
</evidence>
<dbReference type="PROSITE" id="PS00211">
    <property type="entry name" value="ABC_TRANSPORTER_1"/>
    <property type="match status" value="1"/>
</dbReference>
<dbReference type="InterPro" id="IPR036640">
    <property type="entry name" value="ABC1_TM_sf"/>
</dbReference>
<comment type="subcellular location">
    <subcellularLocation>
        <location evidence="1">Cell membrane</location>
        <topology evidence="1">Multi-pass membrane protein</topology>
    </subcellularLocation>
</comment>
<protein>
    <submittedName>
        <fullName evidence="12">ABC transporter ATP-binding protein</fullName>
    </submittedName>
</protein>
<dbReference type="PANTHER" id="PTHR24221:SF632">
    <property type="entry name" value="ATP-DEPENDENT LIPID A-CORE FLIPPASE"/>
    <property type="match status" value="1"/>
</dbReference>
<dbReference type="SUPFAM" id="SSF52540">
    <property type="entry name" value="P-loop containing nucleoside triphosphate hydrolases"/>
    <property type="match status" value="1"/>
</dbReference>
<keyword evidence="2" id="KW-0813">Transport</keyword>
<feature type="transmembrane region" description="Helical" evidence="9">
    <location>
        <begin position="158"/>
        <end position="176"/>
    </location>
</feature>
<evidence type="ECO:0000256" key="3">
    <source>
        <dbReference type="ARBA" id="ARBA00022475"/>
    </source>
</evidence>
<dbReference type="InterPro" id="IPR039421">
    <property type="entry name" value="Type_1_exporter"/>
</dbReference>
<dbReference type="PROSITE" id="PS50929">
    <property type="entry name" value="ABC_TM1F"/>
    <property type="match status" value="1"/>
</dbReference>
<evidence type="ECO:0000256" key="6">
    <source>
        <dbReference type="ARBA" id="ARBA00022840"/>
    </source>
</evidence>
<dbReference type="Pfam" id="PF00664">
    <property type="entry name" value="ABC_membrane"/>
    <property type="match status" value="1"/>
</dbReference>
<evidence type="ECO:0000256" key="4">
    <source>
        <dbReference type="ARBA" id="ARBA00022692"/>
    </source>
</evidence>
<feature type="transmembrane region" description="Helical" evidence="9">
    <location>
        <begin position="21"/>
        <end position="46"/>
    </location>
</feature>
<name>A0AAJ0U8H4_9GAMM</name>
<evidence type="ECO:0000256" key="5">
    <source>
        <dbReference type="ARBA" id="ARBA00022741"/>
    </source>
</evidence>
<reference evidence="12" key="1">
    <citation type="submission" date="2017-08" db="EMBL/GenBank/DDBJ databases">
        <authorList>
            <person name="Imhoff J.F."/>
            <person name="Rahn T."/>
            <person name="Kuenzel S."/>
            <person name="Neulinger S.C."/>
        </authorList>
    </citation>
    <scope>NUCLEOTIDE SEQUENCE</scope>
    <source>
        <strain evidence="12">DSM 11080</strain>
    </source>
</reference>
<accession>A0AAJ0U8H4</accession>
<dbReference type="Gene3D" id="3.40.50.300">
    <property type="entry name" value="P-loop containing nucleotide triphosphate hydrolases"/>
    <property type="match status" value="1"/>
</dbReference>
<feature type="transmembrane region" description="Helical" evidence="9">
    <location>
        <begin position="75"/>
        <end position="96"/>
    </location>
</feature>
<evidence type="ECO:0000313" key="13">
    <source>
        <dbReference type="Proteomes" id="UP001296776"/>
    </source>
</evidence>
<dbReference type="InterPro" id="IPR003593">
    <property type="entry name" value="AAA+_ATPase"/>
</dbReference>
<dbReference type="RefSeq" id="WP_200348756.1">
    <property type="nucleotide sequence ID" value="NZ_NRSJ01000076.1"/>
</dbReference>
<reference evidence="12" key="2">
    <citation type="journal article" date="2020" name="Microorganisms">
        <title>Osmotic Adaptation and Compatible Solute Biosynthesis of Phototrophic Bacteria as Revealed from Genome Analyses.</title>
        <authorList>
            <person name="Imhoff J.F."/>
            <person name="Rahn T."/>
            <person name="Kunzel S."/>
            <person name="Keller A."/>
            <person name="Neulinger S.C."/>
        </authorList>
    </citation>
    <scope>NUCLEOTIDE SEQUENCE</scope>
    <source>
        <strain evidence="12">DSM 11080</strain>
    </source>
</reference>
<dbReference type="GO" id="GO:0016887">
    <property type="term" value="F:ATP hydrolysis activity"/>
    <property type="evidence" value="ECO:0007669"/>
    <property type="project" value="InterPro"/>
</dbReference>
<keyword evidence="8 9" id="KW-0472">Membrane</keyword>
<keyword evidence="4 9" id="KW-0812">Transmembrane</keyword>
<keyword evidence="5" id="KW-0547">Nucleotide-binding</keyword>
<dbReference type="EMBL" id="NRSJ01000076">
    <property type="protein sequence ID" value="MBK1707273.1"/>
    <property type="molecule type" value="Genomic_DNA"/>
</dbReference>
<gene>
    <name evidence="12" type="ORF">CKO40_22760</name>
</gene>
<dbReference type="AlphaFoldDB" id="A0AAJ0U8H4"/>
<evidence type="ECO:0000256" key="1">
    <source>
        <dbReference type="ARBA" id="ARBA00004651"/>
    </source>
</evidence>
<dbReference type="GO" id="GO:0005524">
    <property type="term" value="F:ATP binding"/>
    <property type="evidence" value="ECO:0007669"/>
    <property type="project" value="UniProtKB-KW"/>
</dbReference>
<dbReference type="GO" id="GO:0140359">
    <property type="term" value="F:ABC-type transporter activity"/>
    <property type="evidence" value="ECO:0007669"/>
    <property type="project" value="InterPro"/>
</dbReference>
<evidence type="ECO:0000313" key="12">
    <source>
        <dbReference type="EMBL" id="MBK1707273.1"/>
    </source>
</evidence>
<dbReference type="InterPro" id="IPR017871">
    <property type="entry name" value="ABC_transporter-like_CS"/>
</dbReference>
<dbReference type="Gene3D" id="1.20.1560.10">
    <property type="entry name" value="ABC transporter type 1, transmembrane domain"/>
    <property type="match status" value="1"/>
</dbReference>
<sequence>MFKALAKIKALLDPRDYTKVFVLLFLMIVTAFVQTAGIASVMPFLAVLSNPDIIDSNIWLRKAFDALKFESKDRFLYFLGTAAFVVFVSGTALQALTQWAITRYSHLQQYELSRRLMAGYLRQPYSFFLNRNSGDLAKNVLQETAQAINGGLMPAMRLASQILLAGAIVALLIAIYPVLAMIIALTLGSVYGLIYLLARTWLNKIGQDRVRANRERFTVAAEAFAGSKEIRLLGREFDYLERYRNPSKRFAKHQANSILLQNLPQYAIEAIAFGGILLVVLYLMDGDGRIETVLPLIGAYGLAGRQIIPAFQKIFSSFAQMRFNSAAVDNILADLGSQPDSIALPQRGKEPQPLIPSDRIMLRDITYHYPGSEEAALKQLSLTIQANTTVGFVGPSGAGKSTLVDLLLGLLPADKGEIHIDDQPLTEANTRNWQAAIGYVPQHIFLADQSVTSNIALGLPESQIDQAAVERAARLANLHDFVISQLSQGYDTIIGERGVRLSGGQRQRIGIARALYRDPAVIFFDEATSALDNATERAVMEAIHNLSGTKTILLVAHRLSTVKPCDCIYVLVEGVIAEQGNWNELIRREGSHFQKLASGLD</sequence>
<evidence type="ECO:0000256" key="7">
    <source>
        <dbReference type="ARBA" id="ARBA00022989"/>
    </source>
</evidence>
<keyword evidence="13" id="KW-1185">Reference proteome</keyword>
<keyword evidence="6 12" id="KW-0067">ATP-binding</keyword>
<dbReference type="FunFam" id="3.40.50.300:FF:000221">
    <property type="entry name" value="Multidrug ABC transporter ATP-binding protein"/>
    <property type="match status" value="1"/>
</dbReference>
<organism evidence="12 13">
    <name type="scientific">Halochromatium glycolicum</name>
    <dbReference type="NCBI Taxonomy" id="85075"/>
    <lineage>
        <taxon>Bacteria</taxon>
        <taxon>Pseudomonadati</taxon>
        <taxon>Pseudomonadota</taxon>
        <taxon>Gammaproteobacteria</taxon>
        <taxon>Chromatiales</taxon>
        <taxon>Chromatiaceae</taxon>
        <taxon>Halochromatium</taxon>
    </lineage>
</organism>
<dbReference type="InterPro" id="IPR003439">
    <property type="entry name" value="ABC_transporter-like_ATP-bd"/>
</dbReference>
<dbReference type="SUPFAM" id="SSF90123">
    <property type="entry name" value="ABC transporter transmembrane region"/>
    <property type="match status" value="1"/>
</dbReference>
<comment type="caution">
    <text evidence="12">The sequence shown here is derived from an EMBL/GenBank/DDBJ whole genome shotgun (WGS) entry which is preliminary data.</text>
</comment>
<feature type="domain" description="ABC transporter" evidence="10">
    <location>
        <begin position="360"/>
        <end position="598"/>
    </location>
</feature>
<proteinExistence type="predicted"/>
<evidence type="ECO:0000256" key="2">
    <source>
        <dbReference type="ARBA" id="ARBA00022448"/>
    </source>
</evidence>
<dbReference type="Pfam" id="PF00005">
    <property type="entry name" value="ABC_tran"/>
    <property type="match status" value="1"/>
</dbReference>
<keyword evidence="7 9" id="KW-1133">Transmembrane helix</keyword>
<dbReference type="GO" id="GO:0005886">
    <property type="term" value="C:plasma membrane"/>
    <property type="evidence" value="ECO:0007669"/>
    <property type="project" value="UniProtKB-SubCell"/>
</dbReference>
<dbReference type="InterPro" id="IPR011527">
    <property type="entry name" value="ABC1_TM_dom"/>
</dbReference>
<dbReference type="PANTHER" id="PTHR24221">
    <property type="entry name" value="ATP-BINDING CASSETTE SUB-FAMILY B"/>
    <property type="match status" value="1"/>
</dbReference>
<keyword evidence="3" id="KW-1003">Cell membrane</keyword>
<evidence type="ECO:0000259" key="10">
    <source>
        <dbReference type="PROSITE" id="PS50893"/>
    </source>
</evidence>
<evidence type="ECO:0000256" key="8">
    <source>
        <dbReference type="ARBA" id="ARBA00023136"/>
    </source>
</evidence>
<feature type="domain" description="ABC transmembrane type-1" evidence="11">
    <location>
        <begin position="21"/>
        <end position="321"/>
    </location>
</feature>